<organism evidence="6 7">
    <name type="scientific">Agrobacterium tumefaciens</name>
    <dbReference type="NCBI Taxonomy" id="358"/>
    <lineage>
        <taxon>Bacteria</taxon>
        <taxon>Pseudomonadati</taxon>
        <taxon>Pseudomonadota</taxon>
        <taxon>Alphaproteobacteria</taxon>
        <taxon>Hyphomicrobiales</taxon>
        <taxon>Rhizobiaceae</taxon>
        <taxon>Rhizobium/Agrobacterium group</taxon>
        <taxon>Agrobacterium</taxon>
        <taxon>Agrobacterium tumefaciens complex</taxon>
    </lineage>
</organism>
<comment type="similarity">
    <text evidence="1">Belongs to the LysR transcriptional regulatory family.</text>
</comment>
<feature type="domain" description="HTH lysR-type" evidence="5">
    <location>
        <begin position="5"/>
        <end position="62"/>
    </location>
</feature>
<dbReference type="GO" id="GO:0006351">
    <property type="term" value="P:DNA-templated transcription"/>
    <property type="evidence" value="ECO:0007669"/>
    <property type="project" value="TreeGrafter"/>
</dbReference>
<proteinExistence type="inferred from homology"/>
<dbReference type="InterPro" id="IPR058163">
    <property type="entry name" value="LysR-type_TF_proteobact-type"/>
</dbReference>
<dbReference type="GO" id="GO:0043565">
    <property type="term" value="F:sequence-specific DNA binding"/>
    <property type="evidence" value="ECO:0007669"/>
    <property type="project" value="TreeGrafter"/>
</dbReference>
<dbReference type="EMBL" id="CP042274">
    <property type="protein sequence ID" value="QDY94508.1"/>
    <property type="molecule type" value="Genomic_DNA"/>
</dbReference>
<name>A0AAP9J637_AGRTU</name>
<dbReference type="RefSeq" id="WP_099085956.1">
    <property type="nucleotide sequence ID" value="NZ_CP042274.1"/>
</dbReference>
<dbReference type="Gene3D" id="1.10.10.10">
    <property type="entry name" value="Winged helix-like DNA-binding domain superfamily/Winged helix DNA-binding domain"/>
    <property type="match status" value="1"/>
</dbReference>
<gene>
    <name evidence="6" type="ORF">CG010_010495</name>
</gene>
<sequence length="309" mass="33819">MRRLPPLNALRIFEVAARMGSYAEAGTELGLTHGAVSRQIAALEGWLGKKLFVRDGRRMVATPTAKIFAAEVGLSFDRLAVAAEACGRPNARRILRVSAPTSLAMRWLIPRLGSYHANHPHIEVVVTTVSCVQEELRGGVDLSIRRGVVREDIWPQHHVIPVLDDVDTLIMSPALFAKRPILKPADIEGHTLLSSETRPGDWLNWLEAANLQHLAGLPRQTFDHFFVARQAVEDGLGIGIGPLPLLDIDIASGSLMTPLPDIRVSRTGYVAVIPQQADPVSLVRGFVEWLIDEASGENKVYAEGRHAAE</sequence>
<dbReference type="PANTHER" id="PTHR30537:SF74">
    <property type="entry name" value="HTH-TYPE TRANSCRIPTIONAL REGULATOR TRPI"/>
    <property type="match status" value="1"/>
</dbReference>
<keyword evidence="3" id="KW-0238">DNA-binding</keyword>
<dbReference type="InterPro" id="IPR005119">
    <property type="entry name" value="LysR_subst-bd"/>
</dbReference>
<evidence type="ECO:0000256" key="1">
    <source>
        <dbReference type="ARBA" id="ARBA00009437"/>
    </source>
</evidence>
<dbReference type="CDD" id="cd08432">
    <property type="entry name" value="PBP2_GcdR_TrpI_HvrB_AmpR_like"/>
    <property type="match status" value="1"/>
</dbReference>
<evidence type="ECO:0000313" key="7">
    <source>
        <dbReference type="Proteomes" id="UP000222296"/>
    </source>
</evidence>
<dbReference type="InterPro" id="IPR036388">
    <property type="entry name" value="WH-like_DNA-bd_sf"/>
</dbReference>
<keyword evidence="2" id="KW-0805">Transcription regulation</keyword>
<evidence type="ECO:0000256" key="4">
    <source>
        <dbReference type="ARBA" id="ARBA00023163"/>
    </source>
</evidence>
<reference evidence="6 7" key="1">
    <citation type="journal article" date="2017" name="Genome Announc.">
        <title>Draft Genome Sequence of Agrobacterium tumefaciens Biovar 1 Strain 186, Isolated from Walnut.</title>
        <authorList>
            <person name="Poret-Peterson A.T."/>
            <person name="Bhatnagar S."/>
            <person name="McClean A.E."/>
            <person name="Kluepfel D.A."/>
        </authorList>
    </citation>
    <scope>NUCLEOTIDE SEQUENCE [LARGE SCALE GENOMIC DNA]</scope>
    <source>
        <strain evidence="6 7">186</strain>
    </source>
</reference>
<dbReference type="PANTHER" id="PTHR30537">
    <property type="entry name" value="HTH-TYPE TRANSCRIPTIONAL REGULATOR"/>
    <property type="match status" value="1"/>
</dbReference>
<dbReference type="AlphaFoldDB" id="A0AAP9J637"/>
<dbReference type="Pfam" id="PF00126">
    <property type="entry name" value="HTH_1"/>
    <property type="match status" value="1"/>
</dbReference>
<dbReference type="Proteomes" id="UP000222296">
    <property type="component" value="Chromosome Circular"/>
</dbReference>
<accession>A0AAP9J637</accession>
<keyword evidence="4" id="KW-0804">Transcription</keyword>
<evidence type="ECO:0000256" key="3">
    <source>
        <dbReference type="ARBA" id="ARBA00023125"/>
    </source>
</evidence>
<evidence type="ECO:0000313" key="6">
    <source>
        <dbReference type="EMBL" id="QDY94508.1"/>
    </source>
</evidence>
<dbReference type="SUPFAM" id="SSF53850">
    <property type="entry name" value="Periplasmic binding protein-like II"/>
    <property type="match status" value="1"/>
</dbReference>
<dbReference type="Gene3D" id="3.40.190.10">
    <property type="entry name" value="Periplasmic binding protein-like II"/>
    <property type="match status" value="2"/>
</dbReference>
<dbReference type="GO" id="GO:0003700">
    <property type="term" value="F:DNA-binding transcription factor activity"/>
    <property type="evidence" value="ECO:0007669"/>
    <property type="project" value="InterPro"/>
</dbReference>
<evidence type="ECO:0000259" key="5">
    <source>
        <dbReference type="PROSITE" id="PS50931"/>
    </source>
</evidence>
<dbReference type="Pfam" id="PF03466">
    <property type="entry name" value="LysR_substrate"/>
    <property type="match status" value="1"/>
</dbReference>
<protein>
    <submittedName>
        <fullName evidence="6">LysR family transcriptional regulator</fullName>
    </submittedName>
</protein>
<dbReference type="InterPro" id="IPR036390">
    <property type="entry name" value="WH_DNA-bd_sf"/>
</dbReference>
<evidence type="ECO:0000256" key="2">
    <source>
        <dbReference type="ARBA" id="ARBA00023015"/>
    </source>
</evidence>
<dbReference type="InterPro" id="IPR000847">
    <property type="entry name" value="LysR_HTH_N"/>
</dbReference>
<dbReference type="PROSITE" id="PS50931">
    <property type="entry name" value="HTH_LYSR"/>
    <property type="match status" value="1"/>
</dbReference>
<dbReference type="SUPFAM" id="SSF46785">
    <property type="entry name" value="Winged helix' DNA-binding domain"/>
    <property type="match status" value="1"/>
</dbReference>